<organism evidence="4 5">
    <name type="scientific">Macrostomum lignano</name>
    <dbReference type="NCBI Taxonomy" id="282301"/>
    <lineage>
        <taxon>Eukaryota</taxon>
        <taxon>Metazoa</taxon>
        <taxon>Spiralia</taxon>
        <taxon>Lophotrochozoa</taxon>
        <taxon>Platyhelminthes</taxon>
        <taxon>Rhabditophora</taxon>
        <taxon>Macrostomorpha</taxon>
        <taxon>Macrostomida</taxon>
        <taxon>Macrostomidae</taxon>
        <taxon>Macrostomum</taxon>
    </lineage>
</organism>
<evidence type="ECO:0000313" key="4">
    <source>
        <dbReference type="Proteomes" id="UP000095280"/>
    </source>
</evidence>
<dbReference type="Gene3D" id="1.10.4080.10">
    <property type="entry name" value="ADP-ribosylation/Crystallin J1"/>
    <property type="match status" value="1"/>
</dbReference>
<dbReference type="GO" id="GO:0016787">
    <property type="term" value="F:hydrolase activity"/>
    <property type="evidence" value="ECO:0007669"/>
    <property type="project" value="UniProtKB-KW"/>
</dbReference>
<sequence length="330" mass="34767">MANGSSASMGPDCTPRLKEWVDLNNLNITLPHFRVSDDTVMHMATAKALIARQPPRTGGEQLYLQLAKEYCDCMNYMAGRSPGGGCGGAMRSMCIGIGVLAAAQPLKAPRCTRAVVRGWQETHNHSPGYTGQPGFCLLRLATLCKPAVGRNGEADMPANRTAGRVEVDVEETGRDLAEKSATALLLQPPWANTSPTRPALTAGGRRSSKQPTAAARRGTPSNKSLSLQAAGRRPSGHAPRDDRLRCSAVRTARLGSSGGGDEGSVAGDCVKLPCCTAETDELYGAIACCLYGLLNGGLEGVPMAITAGLEFRSELASHWASSCIRCRGQL</sequence>
<evidence type="ECO:0000256" key="1">
    <source>
        <dbReference type="ARBA" id="ARBA00010702"/>
    </source>
</evidence>
<evidence type="ECO:0000313" key="5">
    <source>
        <dbReference type="WBParaSite" id="maker-unitig_42295-snap-gene-0.2-mRNA-1"/>
    </source>
</evidence>
<feature type="region of interest" description="Disordered" evidence="3">
    <location>
        <begin position="183"/>
        <end position="243"/>
    </location>
</feature>
<accession>A0A1I8FQ73</accession>
<dbReference type="AlphaFoldDB" id="A0A1I8FQ73"/>
<evidence type="ECO:0000256" key="3">
    <source>
        <dbReference type="SAM" id="MobiDB-lite"/>
    </source>
</evidence>
<protein>
    <submittedName>
        <fullName evidence="5">Uncharacterized protein</fullName>
    </submittedName>
</protein>
<dbReference type="InterPro" id="IPR036705">
    <property type="entry name" value="Ribosyl_crysJ1_sf"/>
</dbReference>
<keyword evidence="2" id="KW-0378">Hydrolase</keyword>
<dbReference type="Proteomes" id="UP000095280">
    <property type="component" value="Unplaced"/>
</dbReference>
<keyword evidence="4" id="KW-1185">Reference proteome</keyword>
<dbReference type="InterPro" id="IPR050792">
    <property type="entry name" value="ADP-ribosylglycohydrolase"/>
</dbReference>
<dbReference type="WBParaSite" id="maker-unitig_42295-snap-gene-0.2-mRNA-1">
    <property type="protein sequence ID" value="maker-unitig_42295-snap-gene-0.2-mRNA-1"/>
    <property type="gene ID" value="maker-unitig_42295-snap-gene-0.2"/>
</dbReference>
<evidence type="ECO:0000256" key="2">
    <source>
        <dbReference type="ARBA" id="ARBA00022801"/>
    </source>
</evidence>
<dbReference type="PANTHER" id="PTHR16222:SF26">
    <property type="entry name" value="ADP-RIBOSYLHYDROLASE ARH1"/>
    <property type="match status" value="1"/>
</dbReference>
<dbReference type="PANTHER" id="PTHR16222">
    <property type="entry name" value="ADP-RIBOSYLGLYCOHYDROLASE"/>
    <property type="match status" value="1"/>
</dbReference>
<dbReference type="SUPFAM" id="SSF101478">
    <property type="entry name" value="ADP-ribosylglycohydrolase"/>
    <property type="match status" value="1"/>
</dbReference>
<proteinExistence type="inferred from homology"/>
<name>A0A1I8FQ73_9PLAT</name>
<reference evidence="5" key="1">
    <citation type="submission" date="2016-11" db="UniProtKB">
        <authorList>
            <consortium name="WormBaseParasite"/>
        </authorList>
    </citation>
    <scope>IDENTIFICATION</scope>
</reference>
<comment type="similarity">
    <text evidence="1">Belongs to the ADP-ribosylglycohydrolase family.</text>
</comment>